<feature type="transmembrane region" description="Helical" evidence="1">
    <location>
        <begin position="14"/>
        <end position="35"/>
    </location>
</feature>
<sequence>MALTNTDLRSLHRIFYVLLAGLAAFAVATAFMITVERDEVLYLLGPRQDLYALIAYAIVMIAMARFMDKTRVTSANNLRRLGGAGAYAHYRTTVIVRLALLVGAAFMVLSLALLTRNLSLYWVLVPVVGALWLARPGVGEFGFRYL</sequence>
<gene>
    <name evidence="2" type="ORF">GGR27_003359</name>
</gene>
<comment type="caution">
    <text evidence="2">The sequence shown here is derived from an EMBL/GenBank/DDBJ whole genome shotgun (WGS) entry which is preliminary data.</text>
</comment>
<feature type="transmembrane region" description="Helical" evidence="1">
    <location>
        <begin position="120"/>
        <end position="138"/>
    </location>
</feature>
<feature type="transmembrane region" description="Helical" evidence="1">
    <location>
        <begin position="50"/>
        <end position="67"/>
    </location>
</feature>
<evidence type="ECO:0000313" key="3">
    <source>
        <dbReference type="Proteomes" id="UP000770785"/>
    </source>
</evidence>
<evidence type="ECO:0000256" key="1">
    <source>
        <dbReference type="SAM" id="Phobius"/>
    </source>
</evidence>
<proteinExistence type="predicted"/>
<keyword evidence="3" id="KW-1185">Reference proteome</keyword>
<name>A0ABX0XF22_9BACT</name>
<dbReference type="EMBL" id="JAATJH010000006">
    <property type="protein sequence ID" value="NJC27841.1"/>
    <property type="molecule type" value="Genomic_DNA"/>
</dbReference>
<accession>A0ABX0XF22</accession>
<keyword evidence="1" id="KW-0812">Transmembrane</keyword>
<reference evidence="2 3" key="1">
    <citation type="submission" date="2020-03" db="EMBL/GenBank/DDBJ databases">
        <title>Genomic Encyclopedia of Type Strains, Phase IV (KMG-IV): sequencing the most valuable type-strain genomes for metagenomic binning, comparative biology and taxonomic classification.</title>
        <authorList>
            <person name="Goeker M."/>
        </authorList>
    </citation>
    <scope>NUCLEOTIDE SEQUENCE [LARGE SCALE GENOMIC DNA]</scope>
    <source>
        <strain evidence="2 3">DSM 105096</strain>
    </source>
</reference>
<evidence type="ECO:0000313" key="2">
    <source>
        <dbReference type="EMBL" id="NJC27841.1"/>
    </source>
</evidence>
<feature type="transmembrane region" description="Helical" evidence="1">
    <location>
        <begin position="88"/>
        <end position="114"/>
    </location>
</feature>
<dbReference type="Proteomes" id="UP000770785">
    <property type="component" value="Unassembled WGS sequence"/>
</dbReference>
<keyword evidence="1" id="KW-0472">Membrane</keyword>
<keyword evidence="1" id="KW-1133">Transmembrane helix</keyword>
<organism evidence="2 3">
    <name type="scientific">Neolewinella antarctica</name>
    <dbReference type="NCBI Taxonomy" id="442734"/>
    <lineage>
        <taxon>Bacteria</taxon>
        <taxon>Pseudomonadati</taxon>
        <taxon>Bacteroidota</taxon>
        <taxon>Saprospiria</taxon>
        <taxon>Saprospirales</taxon>
        <taxon>Lewinellaceae</taxon>
        <taxon>Neolewinella</taxon>
    </lineage>
</organism>
<protein>
    <submittedName>
        <fullName evidence="2">Uncharacterized protein</fullName>
    </submittedName>
</protein>
<dbReference type="RefSeq" id="WP_168039318.1">
    <property type="nucleotide sequence ID" value="NZ_JAATJH010000006.1"/>
</dbReference>